<feature type="domain" description="CobW C-terminal" evidence="1">
    <location>
        <begin position="253"/>
        <end position="369"/>
    </location>
</feature>
<gene>
    <name evidence="2" type="ORF">GKO32_31940</name>
</gene>
<dbReference type="Pfam" id="PF07683">
    <property type="entry name" value="CobW_C"/>
    <property type="match status" value="1"/>
</dbReference>
<dbReference type="Gene3D" id="3.40.50.300">
    <property type="entry name" value="P-loop containing nucleotide triphosphate hydrolases"/>
    <property type="match status" value="1"/>
</dbReference>
<dbReference type="Pfam" id="PF02492">
    <property type="entry name" value="cobW"/>
    <property type="match status" value="1"/>
</dbReference>
<sequence>MRTFPSGTPRVPLTLICGLDPEAGNRLAERLLRPGTALVHHDLREVTSGVARRRLRLDDHDETVTLELAHGCVSCTLREDLLPLLRKLGRMSEVDRIVLRLDESMEPEPVSWAVHHVLVGDRPVSDDVEIDGVFTVLDCATWLADATGDDTLADRDRRASPDDERTVAQVALSQAEFADVLVLAGAAANAWDAARTSAVLDRVAPAAPRIALADADQATLAAAVRPGARRGEVTDMHGPLLSGEPPLHADCGISVLLFTARRPFHPQRFHDAIDVLLDGVVRTRGRAWVASRPGTALWIESAGGGLGIGDAGPWLDSPDAPQWTDVSPERRTLASLRWDPVFGDRAQEIVVVTDQATPEEIDGALREALLTDAELAAGQQAWLGYPDPFGSWVTADD</sequence>
<dbReference type="InterPro" id="IPR003495">
    <property type="entry name" value="CobW/HypB/UreG_nucleotide-bd"/>
</dbReference>
<protein>
    <submittedName>
        <fullName evidence="2">Cobalamin biosynthesis protein CobW</fullName>
    </submittedName>
</protein>
<dbReference type="NCBIfam" id="NF047431">
    <property type="entry name" value="hiber_recruit"/>
    <property type="match status" value="1"/>
</dbReference>
<evidence type="ECO:0000313" key="2">
    <source>
        <dbReference type="EMBL" id="MTD58555.1"/>
    </source>
</evidence>
<dbReference type="InterPro" id="IPR051927">
    <property type="entry name" value="Zn_Chap_cDPG_Synth"/>
</dbReference>
<keyword evidence="3" id="KW-1185">Reference proteome</keyword>
<dbReference type="PANTHER" id="PTHR43603:SF1">
    <property type="entry name" value="ZINC-REGULATED GTPASE METALLOPROTEIN ACTIVATOR 1"/>
    <property type="match status" value="1"/>
</dbReference>
<dbReference type="InterPro" id="IPR027417">
    <property type="entry name" value="P-loop_NTPase"/>
</dbReference>
<dbReference type="RefSeq" id="WP_312868906.1">
    <property type="nucleotide sequence ID" value="NZ_WMBA01000071.1"/>
</dbReference>
<evidence type="ECO:0000313" key="3">
    <source>
        <dbReference type="Proteomes" id="UP000440096"/>
    </source>
</evidence>
<accession>A0A6N7Z9Z1</accession>
<dbReference type="EMBL" id="WMBA01000071">
    <property type="protein sequence ID" value="MTD58555.1"/>
    <property type="molecule type" value="Genomic_DNA"/>
</dbReference>
<dbReference type="InterPro" id="IPR011629">
    <property type="entry name" value="CobW-like_C"/>
</dbReference>
<dbReference type="PANTHER" id="PTHR43603">
    <property type="entry name" value="COBW DOMAIN-CONTAINING PROTEIN DDB_G0274527"/>
    <property type="match status" value="1"/>
</dbReference>
<organism evidence="2 3">
    <name type="scientific">Amycolatopsis pithecellobii</name>
    <dbReference type="NCBI Taxonomy" id="664692"/>
    <lineage>
        <taxon>Bacteria</taxon>
        <taxon>Bacillati</taxon>
        <taxon>Actinomycetota</taxon>
        <taxon>Actinomycetes</taxon>
        <taxon>Pseudonocardiales</taxon>
        <taxon>Pseudonocardiaceae</taxon>
        <taxon>Amycolatopsis</taxon>
    </lineage>
</organism>
<dbReference type="SMART" id="SM00833">
    <property type="entry name" value="CobW_C"/>
    <property type="match status" value="1"/>
</dbReference>
<reference evidence="2 3" key="1">
    <citation type="submission" date="2019-11" db="EMBL/GenBank/DDBJ databases">
        <title>Draft genome of Amycolatopsis RM579.</title>
        <authorList>
            <person name="Duangmal K."/>
            <person name="Mingma R."/>
        </authorList>
    </citation>
    <scope>NUCLEOTIDE SEQUENCE [LARGE SCALE GENOMIC DNA]</scope>
    <source>
        <strain evidence="2 3">RM579</strain>
    </source>
</reference>
<name>A0A6N7Z9Z1_9PSEU</name>
<dbReference type="AlphaFoldDB" id="A0A6N7Z9Z1"/>
<evidence type="ECO:0000259" key="1">
    <source>
        <dbReference type="SMART" id="SM00833"/>
    </source>
</evidence>
<comment type="caution">
    <text evidence="2">The sequence shown here is derived from an EMBL/GenBank/DDBJ whole genome shotgun (WGS) entry which is preliminary data.</text>
</comment>
<proteinExistence type="predicted"/>
<dbReference type="Proteomes" id="UP000440096">
    <property type="component" value="Unassembled WGS sequence"/>
</dbReference>
<dbReference type="SUPFAM" id="SSF90002">
    <property type="entry name" value="Hypothetical protein YjiA, C-terminal domain"/>
    <property type="match status" value="1"/>
</dbReference>